<sequence>MSSRCGTVAVHSRSVVAPVSSAYKDFVGPIMNLPPPSPPFTNTQPSHLAEQDVVALRLTDFPTSPHLTKINMKLATKGSLVLEASHAPAYTELRFERRASDSMTTGEVDKGAAGHPDSPVTSGGSGHTSSHISSSIPAIFVVLVIVLGTLLGWYMVRRLRLSGRRILSFWIGVDEKPELSEVFLTETTLRHTTWSSLLPISVDFGSSEERHRWELGQTPSSHGPTPSTSKRSGMRSSTKRGRSTVFKKDDESYSEHGGLRVAVFIAMPAQRVEGVLHWQADRKIMAVQSTELCLGTTQMLSI</sequence>
<protein>
    <submittedName>
        <fullName evidence="3">Uncharacterized protein</fullName>
    </submittedName>
</protein>
<keyword evidence="2" id="KW-0472">Membrane</keyword>
<dbReference type="AlphaFoldDB" id="A0A5C3NUA9"/>
<evidence type="ECO:0000256" key="2">
    <source>
        <dbReference type="SAM" id="Phobius"/>
    </source>
</evidence>
<keyword evidence="2" id="KW-0812">Transmembrane</keyword>
<feature type="region of interest" description="Disordered" evidence="1">
    <location>
        <begin position="214"/>
        <end position="251"/>
    </location>
</feature>
<name>A0A5C3NUA9_9APHY</name>
<evidence type="ECO:0000313" key="3">
    <source>
        <dbReference type="EMBL" id="TFK79570.1"/>
    </source>
</evidence>
<dbReference type="Proteomes" id="UP000308197">
    <property type="component" value="Unassembled WGS sequence"/>
</dbReference>
<reference evidence="3 4" key="1">
    <citation type="journal article" date="2019" name="Nat. Ecol. Evol.">
        <title>Megaphylogeny resolves global patterns of mushroom evolution.</title>
        <authorList>
            <person name="Varga T."/>
            <person name="Krizsan K."/>
            <person name="Foldi C."/>
            <person name="Dima B."/>
            <person name="Sanchez-Garcia M."/>
            <person name="Sanchez-Ramirez S."/>
            <person name="Szollosi G.J."/>
            <person name="Szarkandi J.G."/>
            <person name="Papp V."/>
            <person name="Albert L."/>
            <person name="Andreopoulos W."/>
            <person name="Angelini C."/>
            <person name="Antonin V."/>
            <person name="Barry K.W."/>
            <person name="Bougher N.L."/>
            <person name="Buchanan P."/>
            <person name="Buyck B."/>
            <person name="Bense V."/>
            <person name="Catcheside P."/>
            <person name="Chovatia M."/>
            <person name="Cooper J."/>
            <person name="Damon W."/>
            <person name="Desjardin D."/>
            <person name="Finy P."/>
            <person name="Geml J."/>
            <person name="Haridas S."/>
            <person name="Hughes K."/>
            <person name="Justo A."/>
            <person name="Karasinski D."/>
            <person name="Kautmanova I."/>
            <person name="Kiss B."/>
            <person name="Kocsube S."/>
            <person name="Kotiranta H."/>
            <person name="LaButti K.M."/>
            <person name="Lechner B.E."/>
            <person name="Liimatainen K."/>
            <person name="Lipzen A."/>
            <person name="Lukacs Z."/>
            <person name="Mihaltcheva S."/>
            <person name="Morgado L.N."/>
            <person name="Niskanen T."/>
            <person name="Noordeloos M.E."/>
            <person name="Ohm R.A."/>
            <person name="Ortiz-Santana B."/>
            <person name="Ovrebo C."/>
            <person name="Racz N."/>
            <person name="Riley R."/>
            <person name="Savchenko A."/>
            <person name="Shiryaev A."/>
            <person name="Soop K."/>
            <person name="Spirin V."/>
            <person name="Szebenyi C."/>
            <person name="Tomsovsky M."/>
            <person name="Tulloss R.E."/>
            <person name="Uehling J."/>
            <person name="Grigoriev I.V."/>
            <person name="Vagvolgyi C."/>
            <person name="Papp T."/>
            <person name="Martin F.M."/>
            <person name="Miettinen O."/>
            <person name="Hibbett D.S."/>
            <person name="Nagy L.G."/>
        </authorList>
    </citation>
    <scope>NUCLEOTIDE SEQUENCE [LARGE SCALE GENOMIC DNA]</scope>
    <source>
        <strain evidence="3 4">HHB13444</strain>
    </source>
</reference>
<organism evidence="3 4">
    <name type="scientific">Polyporus arcularius HHB13444</name>
    <dbReference type="NCBI Taxonomy" id="1314778"/>
    <lineage>
        <taxon>Eukaryota</taxon>
        <taxon>Fungi</taxon>
        <taxon>Dikarya</taxon>
        <taxon>Basidiomycota</taxon>
        <taxon>Agaricomycotina</taxon>
        <taxon>Agaricomycetes</taxon>
        <taxon>Polyporales</taxon>
        <taxon>Polyporaceae</taxon>
        <taxon>Polyporus</taxon>
    </lineage>
</organism>
<feature type="compositionally biased region" description="Low complexity" evidence="1">
    <location>
        <begin position="218"/>
        <end position="229"/>
    </location>
</feature>
<dbReference type="InParanoid" id="A0A5C3NUA9"/>
<evidence type="ECO:0000256" key="1">
    <source>
        <dbReference type="SAM" id="MobiDB-lite"/>
    </source>
</evidence>
<dbReference type="EMBL" id="ML211994">
    <property type="protein sequence ID" value="TFK79570.1"/>
    <property type="molecule type" value="Genomic_DNA"/>
</dbReference>
<feature type="region of interest" description="Disordered" evidence="1">
    <location>
        <begin position="101"/>
        <end position="128"/>
    </location>
</feature>
<feature type="transmembrane region" description="Helical" evidence="2">
    <location>
        <begin position="136"/>
        <end position="156"/>
    </location>
</feature>
<accession>A0A5C3NUA9</accession>
<keyword evidence="4" id="KW-1185">Reference proteome</keyword>
<keyword evidence="2" id="KW-1133">Transmembrane helix</keyword>
<gene>
    <name evidence="3" type="ORF">K466DRAFT_606047</name>
</gene>
<evidence type="ECO:0000313" key="4">
    <source>
        <dbReference type="Proteomes" id="UP000308197"/>
    </source>
</evidence>
<proteinExistence type="predicted"/>